<feature type="transmembrane region" description="Helical" evidence="2">
    <location>
        <begin position="176"/>
        <end position="195"/>
    </location>
</feature>
<feature type="transmembrane region" description="Helical" evidence="2">
    <location>
        <begin position="67"/>
        <end position="85"/>
    </location>
</feature>
<feature type="transmembrane region" description="Helical" evidence="2">
    <location>
        <begin position="244"/>
        <end position="265"/>
    </location>
</feature>
<name>A0A2V3DXW2_9MICC</name>
<feature type="compositionally biased region" description="Low complexity" evidence="1">
    <location>
        <begin position="605"/>
        <end position="623"/>
    </location>
</feature>
<evidence type="ECO:0000313" key="4">
    <source>
        <dbReference type="EMBL" id="PXA69350.1"/>
    </source>
</evidence>
<feature type="domain" description="Transglutaminase-like" evidence="3">
    <location>
        <begin position="504"/>
        <end position="584"/>
    </location>
</feature>
<dbReference type="Gene3D" id="3.10.620.30">
    <property type="match status" value="1"/>
</dbReference>
<feature type="transmembrane region" description="Helical" evidence="2">
    <location>
        <begin position="152"/>
        <end position="169"/>
    </location>
</feature>
<dbReference type="AlphaFoldDB" id="A0A2V3DXW2"/>
<dbReference type="Pfam" id="PF01841">
    <property type="entry name" value="Transglut_core"/>
    <property type="match status" value="1"/>
</dbReference>
<evidence type="ECO:0000313" key="5">
    <source>
        <dbReference type="Proteomes" id="UP000246303"/>
    </source>
</evidence>
<keyword evidence="5" id="KW-1185">Reference proteome</keyword>
<feature type="transmembrane region" description="Helical" evidence="2">
    <location>
        <begin position="41"/>
        <end position="61"/>
    </location>
</feature>
<feature type="compositionally biased region" description="Basic and acidic residues" evidence="1">
    <location>
        <begin position="15"/>
        <end position="26"/>
    </location>
</feature>
<dbReference type="RefSeq" id="WP_110104637.1">
    <property type="nucleotide sequence ID" value="NZ_JACBZZ010000001.1"/>
</dbReference>
<dbReference type="EMBL" id="QHLZ01000001">
    <property type="protein sequence ID" value="PXA69350.1"/>
    <property type="molecule type" value="Genomic_DNA"/>
</dbReference>
<keyword evidence="2" id="KW-0812">Transmembrane</keyword>
<evidence type="ECO:0000256" key="1">
    <source>
        <dbReference type="SAM" id="MobiDB-lite"/>
    </source>
</evidence>
<reference evidence="4 5" key="1">
    <citation type="submission" date="2018-05" db="EMBL/GenBank/DDBJ databases">
        <title>Genetic diversity of glacier-inhabiting Cryobacterium bacteria in China and description of Cryobacterium mengkeensis sp. nov. and Arthrobacter glacialis sp. nov.</title>
        <authorList>
            <person name="Liu Q."/>
            <person name="Xin Y.-H."/>
        </authorList>
    </citation>
    <scope>NUCLEOTIDE SEQUENCE [LARGE SCALE GENOMIC DNA]</scope>
    <source>
        <strain evidence="4 5">GP3</strain>
    </source>
</reference>
<dbReference type="PANTHER" id="PTHR42736:SF1">
    <property type="entry name" value="PROTEIN-GLUTAMINE GAMMA-GLUTAMYLTRANSFERASE"/>
    <property type="match status" value="1"/>
</dbReference>
<dbReference type="InterPro" id="IPR038765">
    <property type="entry name" value="Papain-like_cys_pep_sf"/>
</dbReference>
<dbReference type="InterPro" id="IPR002931">
    <property type="entry name" value="Transglutaminase-like"/>
</dbReference>
<feature type="region of interest" description="Disordered" evidence="1">
    <location>
        <begin position="1"/>
        <end position="28"/>
    </location>
</feature>
<feature type="region of interest" description="Disordered" evidence="1">
    <location>
        <begin position="586"/>
        <end position="623"/>
    </location>
</feature>
<dbReference type="OrthoDB" id="9804023at2"/>
<keyword evidence="2" id="KW-1133">Transmembrane helix</keyword>
<dbReference type="InterPro" id="IPR021878">
    <property type="entry name" value="TgpA_N"/>
</dbReference>
<accession>A0A2V3DXW2</accession>
<dbReference type="Pfam" id="PF11992">
    <property type="entry name" value="TgpA_N"/>
    <property type="match status" value="1"/>
</dbReference>
<feature type="compositionally biased region" description="Polar residues" evidence="1">
    <location>
        <begin position="1"/>
        <end position="14"/>
    </location>
</feature>
<dbReference type="InterPro" id="IPR052901">
    <property type="entry name" value="Bact_TGase-like"/>
</dbReference>
<feature type="transmembrane region" description="Helical" evidence="2">
    <location>
        <begin position="97"/>
        <end position="121"/>
    </location>
</feature>
<feature type="transmembrane region" description="Helical" evidence="2">
    <location>
        <begin position="642"/>
        <end position="662"/>
    </location>
</feature>
<dbReference type="Proteomes" id="UP000246303">
    <property type="component" value="Unassembled WGS sequence"/>
</dbReference>
<keyword evidence="2" id="KW-0472">Membrane</keyword>
<gene>
    <name evidence="4" type="ORF">CVS29_01930</name>
</gene>
<evidence type="ECO:0000259" key="3">
    <source>
        <dbReference type="SMART" id="SM00460"/>
    </source>
</evidence>
<dbReference type="SUPFAM" id="SSF54001">
    <property type="entry name" value="Cysteine proteinases"/>
    <property type="match status" value="1"/>
</dbReference>
<proteinExistence type="predicted"/>
<protein>
    <recommendedName>
        <fullName evidence="3">Transglutaminase-like domain-containing protein</fullName>
    </recommendedName>
</protein>
<sequence>MTNNVLASPNPSHQKNGDGGRPESRSLHSYLGTQATGPARWVLALVIFSAVMGASLGLAGVLQDMAWLPQAAVVVAGTLLFPALMRRYSALSPAAPLGALVGWFMVLTLMFFPGTAVLGVIPTPGTLSSALDLASDASNLIMTNLAPVPSASPMHFLFCAGLGFAALLIDALAITVALPAASFMGLLLILLPAALTTRTGISTPGLVGTASGFLLILACCRWYVPDGKFRTDMPKAPSGTLTKALVMGASVVLLMQFVTAALPGFTEGRYPQGSALNATGEGGSLDAMVTLGDDLRSQSERVVLRYTTSAEEPEYLRLTTLENFKGKVWGPSALPSNLQAKLSRLSPAIGPSSGLPKAKTVTRITVPGVGDEWLPAPLTVTDVQQLPGVWLWNPSTATIVSQTSTTAGQSYVVRSEMPVLTPDLLNQATAAPRKELDPVFLALPSDVPSIVNRTVTDLTSTAVSPYAKAIAIQNYFQSDEFSYSLSAPVADGYDGSGMGVLADFLVNKKGYCVHFSAAMAVMAREVGIPSRIAVGYTAGTRTPGLDKQEENLQMRGFEVAGRDAHAWPELYFEGLGWVPFEPTPSRGDVPAYAQEDSVPTPAPQSQAATTEQPSTAASTATTSVSATALSGTGTAVDNSGRWLAGMGWVLLILAALASPALLRSAIRRRRLAKIHDPRDTVSPEVRAWRELQDSATDFGYRQDPAHTPALAAQQFAAMLGPTTPSGLTLLLHAYEEAIYGAGLSKTRRDDLADAVQSVTARLRTQSTLMGRMRALLMPASLIRRTDTNAS</sequence>
<evidence type="ECO:0000256" key="2">
    <source>
        <dbReference type="SAM" id="Phobius"/>
    </source>
</evidence>
<dbReference type="SMART" id="SM00460">
    <property type="entry name" value="TGc"/>
    <property type="match status" value="1"/>
</dbReference>
<organism evidence="4 5">
    <name type="scientific">Arthrobacter psychrochitiniphilus</name>
    <dbReference type="NCBI Taxonomy" id="291045"/>
    <lineage>
        <taxon>Bacteria</taxon>
        <taxon>Bacillati</taxon>
        <taxon>Actinomycetota</taxon>
        <taxon>Actinomycetes</taxon>
        <taxon>Micrococcales</taxon>
        <taxon>Micrococcaceae</taxon>
        <taxon>Arthrobacter</taxon>
    </lineage>
</organism>
<feature type="transmembrane region" description="Helical" evidence="2">
    <location>
        <begin position="201"/>
        <end position="224"/>
    </location>
</feature>
<dbReference type="PANTHER" id="PTHR42736">
    <property type="entry name" value="PROTEIN-GLUTAMINE GAMMA-GLUTAMYLTRANSFERASE"/>
    <property type="match status" value="1"/>
</dbReference>
<comment type="caution">
    <text evidence="4">The sequence shown here is derived from an EMBL/GenBank/DDBJ whole genome shotgun (WGS) entry which is preliminary data.</text>
</comment>